<protein>
    <submittedName>
        <fullName evidence="1">Uncharacterized protein</fullName>
    </submittedName>
</protein>
<keyword evidence="2" id="KW-1185">Reference proteome</keyword>
<evidence type="ECO:0000313" key="2">
    <source>
        <dbReference type="Proteomes" id="UP001497535"/>
    </source>
</evidence>
<dbReference type="EMBL" id="CAVMJV010000087">
    <property type="protein sequence ID" value="CAK5091238.1"/>
    <property type="molecule type" value="Genomic_DNA"/>
</dbReference>
<organism evidence="1 2">
    <name type="scientific">Meloidogyne enterolobii</name>
    <name type="common">Root-knot nematode worm</name>
    <name type="synonym">Meloidogyne mayaguensis</name>
    <dbReference type="NCBI Taxonomy" id="390850"/>
    <lineage>
        <taxon>Eukaryota</taxon>
        <taxon>Metazoa</taxon>
        <taxon>Ecdysozoa</taxon>
        <taxon>Nematoda</taxon>
        <taxon>Chromadorea</taxon>
        <taxon>Rhabditida</taxon>
        <taxon>Tylenchina</taxon>
        <taxon>Tylenchomorpha</taxon>
        <taxon>Tylenchoidea</taxon>
        <taxon>Meloidogynidae</taxon>
        <taxon>Meloidogyninae</taxon>
        <taxon>Meloidogyne</taxon>
    </lineage>
</organism>
<accession>A0ACB1AMB4</accession>
<comment type="caution">
    <text evidence="1">The sequence shown here is derived from an EMBL/GenBank/DDBJ whole genome shotgun (WGS) entry which is preliminary data.</text>
</comment>
<gene>
    <name evidence="1" type="ORF">MENTE1834_LOCUS39065</name>
</gene>
<dbReference type="Proteomes" id="UP001497535">
    <property type="component" value="Unassembled WGS sequence"/>
</dbReference>
<evidence type="ECO:0000313" key="1">
    <source>
        <dbReference type="EMBL" id="CAK5091238.1"/>
    </source>
</evidence>
<proteinExistence type="predicted"/>
<name>A0ACB1AMB4_MELEN</name>
<reference evidence="1" key="1">
    <citation type="submission" date="2023-11" db="EMBL/GenBank/DDBJ databases">
        <authorList>
            <person name="Poullet M."/>
        </authorList>
    </citation>
    <scope>NUCLEOTIDE SEQUENCE</scope>
    <source>
        <strain evidence="1">E1834</strain>
    </source>
</reference>
<sequence>MINKTNRYPQDILTSFTVIILLNLNLKFSFFNVWLVSHNFYAAHKFTFLLMFFFS</sequence>